<keyword evidence="14 17" id="KW-0418">Kinase</keyword>
<evidence type="ECO:0000256" key="2">
    <source>
        <dbReference type="ARBA" id="ARBA00001946"/>
    </source>
</evidence>
<protein>
    <recommendedName>
        <fullName evidence="7 17">Phosphoenolpyruvate-protein phosphotransferase</fullName>
        <ecNumber evidence="6 17">2.7.3.9</ecNumber>
    </recommendedName>
    <alternativeName>
        <fullName evidence="16 17">Phosphotransferase system, enzyme I</fullName>
    </alternativeName>
</protein>
<feature type="binding site" evidence="19">
    <location>
        <position position="324"/>
    </location>
    <ligand>
        <name>phosphoenolpyruvate</name>
        <dbReference type="ChEBI" id="CHEBI:58702"/>
    </ligand>
</feature>
<dbReference type="PANTHER" id="PTHR46244">
    <property type="entry name" value="PHOSPHOENOLPYRUVATE-PROTEIN PHOSPHOTRANSFERASE"/>
    <property type="match status" value="1"/>
</dbReference>
<comment type="similarity">
    <text evidence="5 17">Belongs to the PEP-utilizing enzyme family.</text>
</comment>
<accession>A0A4R6RX24</accession>
<keyword evidence="9 17" id="KW-0963">Cytoplasm</keyword>
<feature type="binding site" evidence="19">
    <location>
        <position position="447"/>
    </location>
    <ligand>
        <name>phosphoenolpyruvate</name>
        <dbReference type="ChEBI" id="CHEBI:58702"/>
    </ligand>
</feature>
<feature type="binding site" evidence="19">
    <location>
        <position position="288"/>
    </location>
    <ligand>
        <name>phosphoenolpyruvate</name>
        <dbReference type="ChEBI" id="CHEBI:58702"/>
    </ligand>
</feature>
<feature type="active site" description="Tele-phosphohistidine intermediate" evidence="18">
    <location>
        <position position="185"/>
    </location>
</feature>
<dbReference type="PRINTS" id="PR01736">
    <property type="entry name" value="PHPHTRNFRASE"/>
</dbReference>
<dbReference type="SUPFAM" id="SSF51621">
    <property type="entry name" value="Phosphoenolpyruvate/pyruvate domain"/>
    <property type="match status" value="1"/>
</dbReference>
<keyword evidence="11 17" id="KW-0808">Transferase</keyword>
<dbReference type="InterPro" id="IPR023151">
    <property type="entry name" value="PEP_util_CS"/>
</dbReference>
<dbReference type="GO" id="GO:0016301">
    <property type="term" value="F:kinase activity"/>
    <property type="evidence" value="ECO:0007669"/>
    <property type="project" value="UniProtKB-KW"/>
</dbReference>
<evidence type="ECO:0000256" key="4">
    <source>
        <dbReference type="ARBA" id="ARBA00004496"/>
    </source>
</evidence>
<feature type="binding site" evidence="20">
    <location>
        <position position="437"/>
    </location>
    <ligand>
        <name>Mg(2+)</name>
        <dbReference type="ChEBI" id="CHEBI:18420"/>
    </ligand>
</feature>
<dbReference type="InterPro" id="IPR018274">
    <property type="entry name" value="PEP_util_AS"/>
</dbReference>
<dbReference type="GO" id="GO:0008965">
    <property type="term" value="F:phosphoenolpyruvate-protein phosphotransferase activity"/>
    <property type="evidence" value="ECO:0007669"/>
    <property type="project" value="UniProtKB-EC"/>
</dbReference>
<evidence type="ECO:0000259" key="22">
    <source>
        <dbReference type="Pfam" id="PF00391"/>
    </source>
</evidence>
<evidence type="ECO:0000256" key="10">
    <source>
        <dbReference type="ARBA" id="ARBA00022597"/>
    </source>
</evidence>
<evidence type="ECO:0000256" key="8">
    <source>
        <dbReference type="ARBA" id="ARBA00022448"/>
    </source>
</evidence>
<feature type="active site" description="Proton donor" evidence="18">
    <location>
        <position position="484"/>
    </location>
</feature>
<evidence type="ECO:0000256" key="15">
    <source>
        <dbReference type="ARBA" id="ARBA00022842"/>
    </source>
</evidence>
<evidence type="ECO:0000256" key="3">
    <source>
        <dbReference type="ARBA" id="ARBA00002728"/>
    </source>
</evidence>
<dbReference type="GO" id="GO:0005737">
    <property type="term" value="C:cytoplasm"/>
    <property type="evidence" value="ECO:0007669"/>
    <property type="project" value="UniProtKB-SubCell"/>
</dbReference>
<dbReference type="InterPro" id="IPR050499">
    <property type="entry name" value="PEP-utilizing_PTS_enzyme"/>
</dbReference>
<evidence type="ECO:0000256" key="21">
    <source>
        <dbReference type="SAM" id="MobiDB-lite"/>
    </source>
</evidence>
<keyword evidence="25" id="KW-0670">Pyruvate</keyword>
<dbReference type="InterPro" id="IPR036637">
    <property type="entry name" value="Phosphohistidine_dom_sf"/>
</dbReference>
<keyword evidence="8 17" id="KW-0813">Transport</keyword>
<evidence type="ECO:0000313" key="25">
    <source>
        <dbReference type="EMBL" id="TDP91047.1"/>
    </source>
</evidence>
<feature type="domain" description="PEP-utilising enzyme C-terminal" evidence="23">
    <location>
        <begin position="251"/>
        <end position="521"/>
    </location>
</feature>
<comment type="subcellular location">
    <subcellularLocation>
        <location evidence="4 17">Cytoplasm</location>
    </subcellularLocation>
</comment>
<dbReference type="Pfam" id="PF02896">
    <property type="entry name" value="PEP-utilizers_C"/>
    <property type="match status" value="1"/>
</dbReference>
<organism evidence="25 26">
    <name type="scientific">Labedaea rhizosphaerae</name>
    <dbReference type="NCBI Taxonomy" id="598644"/>
    <lineage>
        <taxon>Bacteria</taxon>
        <taxon>Bacillati</taxon>
        <taxon>Actinomycetota</taxon>
        <taxon>Actinomycetes</taxon>
        <taxon>Pseudonocardiales</taxon>
        <taxon>Pseudonocardiaceae</taxon>
        <taxon>Labedaea</taxon>
    </lineage>
</organism>
<dbReference type="RefSeq" id="WP_133853846.1">
    <property type="nucleotide sequence ID" value="NZ_SNXZ01000009.1"/>
</dbReference>
<comment type="caution">
    <text evidence="25">The sequence shown here is derived from an EMBL/GenBank/DDBJ whole genome shotgun (WGS) entry which is preliminary data.</text>
</comment>
<dbReference type="PROSITE" id="PS00370">
    <property type="entry name" value="PEP_ENZYMES_PHOS_SITE"/>
    <property type="match status" value="1"/>
</dbReference>
<evidence type="ECO:0000256" key="9">
    <source>
        <dbReference type="ARBA" id="ARBA00022490"/>
    </source>
</evidence>
<dbReference type="AlphaFoldDB" id="A0A4R6RX24"/>
<proteinExistence type="inferred from homology"/>
<dbReference type="InterPro" id="IPR040442">
    <property type="entry name" value="Pyrv_kinase-like_dom_sf"/>
</dbReference>
<evidence type="ECO:0000256" key="13">
    <source>
        <dbReference type="ARBA" id="ARBA00022723"/>
    </source>
</evidence>
<dbReference type="EMBL" id="SNXZ01000009">
    <property type="protein sequence ID" value="TDP91047.1"/>
    <property type="molecule type" value="Genomic_DNA"/>
</dbReference>
<dbReference type="InterPro" id="IPR015813">
    <property type="entry name" value="Pyrv/PenolPyrv_kinase-like_dom"/>
</dbReference>
<evidence type="ECO:0000256" key="17">
    <source>
        <dbReference type="PIRNR" id="PIRNR000732"/>
    </source>
</evidence>
<dbReference type="InterPro" id="IPR024692">
    <property type="entry name" value="PTS_EI"/>
</dbReference>
<dbReference type="InterPro" id="IPR008279">
    <property type="entry name" value="PEP-util_enz_mobile_dom"/>
</dbReference>
<keyword evidence="12 17" id="KW-0598">Phosphotransferase system</keyword>
<feature type="binding site" evidence="20">
    <location>
        <position position="413"/>
    </location>
    <ligand>
        <name>Mg(2+)</name>
        <dbReference type="ChEBI" id="CHEBI:18420"/>
    </ligand>
</feature>
<dbReference type="NCBIfam" id="TIGR01417">
    <property type="entry name" value="PTS_I_fam"/>
    <property type="match status" value="1"/>
</dbReference>
<dbReference type="Gene3D" id="3.20.20.60">
    <property type="entry name" value="Phosphoenolpyruvate-binding domains"/>
    <property type="match status" value="1"/>
</dbReference>
<evidence type="ECO:0000256" key="5">
    <source>
        <dbReference type="ARBA" id="ARBA00007837"/>
    </source>
</evidence>
<evidence type="ECO:0000313" key="26">
    <source>
        <dbReference type="Proteomes" id="UP000295444"/>
    </source>
</evidence>
<evidence type="ECO:0000256" key="19">
    <source>
        <dbReference type="PIRSR" id="PIRSR000732-2"/>
    </source>
</evidence>
<dbReference type="PROSITE" id="PS00742">
    <property type="entry name" value="PEP_ENZYMES_2"/>
    <property type="match status" value="1"/>
</dbReference>
<gene>
    <name evidence="25" type="ORF">EV186_10939</name>
</gene>
<feature type="domain" description="PEP-utilising enzyme mobile" evidence="22">
    <location>
        <begin position="151"/>
        <end position="220"/>
    </location>
</feature>
<dbReference type="GO" id="GO:0046872">
    <property type="term" value="F:metal ion binding"/>
    <property type="evidence" value="ECO:0007669"/>
    <property type="project" value="UniProtKB-KW"/>
</dbReference>
<comment type="catalytic activity">
    <reaction evidence="1 17">
        <text>L-histidyl-[protein] + phosphoenolpyruvate = N(pros)-phospho-L-histidyl-[protein] + pyruvate</text>
        <dbReference type="Rhea" id="RHEA:23880"/>
        <dbReference type="Rhea" id="RHEA-COMP:9745"/>
        <dbReference type="Rhea" id="RHEA-COMP:9746"/>
        <dbReference type="ChEBI" id="CHEBI:15361"/>
        <dbReference type="ChEBI" id="CHEBI:29979"/>
        <dbReference type="ChEBI" id="CHEBI:58702"/>
        <dbReference type="ChEBI" id="CHEBI:64837"/>
        <dbReference type="EC" id="2.7.3.9"/>
    </reaction>
</comment>
<dbReference type="InterPro" id="IPR008731">
    <property type="entry name" value="PTS_EIN"/>
</dbReference>
<dbReference type="InterPro" id="IPR006318">
    <property type="entry name" value="PTS_EI-like"/>
</dbReference>
<evidence type="ECO:0000259" key="24">
    <source>
        <dbReference type="Pfam" id="PF05524"/>
    </source>
</evidence>
<dbReference type="Pfam" id="PF05524">
    <property type="entry name" value="PEP-utilisers_N"/>
    <property type="match status" value="1"/>
</dbReference>
<dbReference type="Gene3D" id="3.50.30.10">
    <property type="entry name" value="Phosphohistidine domain"/>
    <property type="match status" value="1"/>
</dbReference>
<feature type="domain" description="Phosphotransferase system enzyme I N-terminal" evidence="24">
    <location>
        <begin position="6"/>
        <end position="122"/>
    </location>
</feature>
<evidence type="ECO:0000256" key="1">
    <source>
        <dbReference type="ARBA" id="ARBA00000683"/>
    </source>
</evidence>
<dbReference type="OrthoDB" id="9765468at2"/>
<comment type="cofactor">
    <cofactor evidence="2 17 20">
        <name>Mg(2+)</name>
        <dbReference type="ChEBI" id="CHEBI:18420"/>
    </cofactor>
</comment>
<evidence type="ECO:0000256" key="12">
    <source>
        <dbReference type="ARBA" id="ARBA00022683"/>
    </source>
</evidence>
<keyword evidence="15 17" id="KW-0460">Magnesium</keyword>
<dbReference type="Gene3D" id="1.10.274.10">
    <property type="entry name" value="PtsI, HPr-binding domain"/>
    <property type="match status" value="1"/>
</dbReference>
<comment type="function">
    <text evidence="3 17">General (non sugar-specific) component of the phosphoenolpyruvate-dependent sugar phosphotransferase system (sugar PTS). This major carbohydrate active-transport system catalyzes the phosphorylation of incoming sugar substrates concomitantly with their translocation across the cell membrane. Enzyme I transfers the phosphoryl group from phosphoenolpyruvate (PEP) to the phosphoryl carrier protein (HPr).</text>
</comment>
<dbReference type="InterPro" id="IPR036618">
    <property type="entry name" value="PtsI_HPr-bd_sf"/>
</dbReference>
<reference evidence="25 26" key="1">
    <citation type="submission" date="2019-03" db="EMBL/GenBank/DDBJ databases">
        <title>Genomic Encyclopedia of Type Strains, Phase IV (KMG-IV): sequencing the most valuable type-strain genomes for metagenomic binning, comparative biology and taxonomic classification.</title>
        <authorList>
            <person name="Goeker M."/>
        </authorList>
    </citation>
    <scope>NUCLEOTIDE SEQUENCE [LARGE SCALE GENOMIC DNA]</scope>
    <source>
        <strain evidence="25 26">DSM 45361</strain>
    </source>
</reference>
<evidence type="ECO:0000256" key="6">
    <source>
        <dbReference type="ARBA" id="ARBA00012232"/>
    </source>
</evidence>
<dbReference type="Proteomes" id="UP000295444">
    <property type="component" value="Unassembled WGS sequence"/>
</dbReference>
<feature type="region of interest" description="Disordered" evidence="21">
    <location>
        <begin position="1"/>
        <end position="35"/>
    </location>
</feature>
<keyword evidence="26" id="KW-1185">Reference proteome</keyword>
<feature type="binding site" evidence="19">
    <location>
        <begin position="436"/>
        <end position="437"/>
    </location>
    <ligand>
        <name>phosphoenolpyruvate</name>
        <dbReference type="ChEBI" id="CHEBI:58702"/>
    </ligand>
</feature>
<evidence type="ECO:0000256" key="7">
    <source>
        <dbReference type="ARBA" id="ARBA00016544"/>
    </source>
</evidence>
<evidence type="ECO:0000256" key="20">
    <source>
        <dbReference type="PIRSR" id="PIRSR000732-3"/>
    </source>
</evidence>
<evidence type="ECO:0000256" key="18">
    <source>
        <dbReference type="PIRSR" id="PIRSR000732-1"/>
    </source>
</evidence>
<name>A0A4R6RX24_LABRH</name>
<sequence>MPERLTGYPASPGAVTGPAARLGEPPSLPDTKPAVTDPAAELARARDALATVAEELQRRAEGKPKDVADVLFTQSVMAKDPGLDQAVQAAISAGTPAPWAIREELAGYQDALRAAGGYLAERVADLDDIGDRALAVLLDAPMPGLPDPGHPYVLVAGDLSPADTATLDPAKVLAIVTERGGPTSHTVILARSLGLPAIVACPAAKSIVDGQVLAVDAVAGTVTVDPSADEIARLQAGEQARVAALSTTSGPGRTLDGHPVKLLLNVGAEGAGFEPVAAVDAEGVGLFRTEFLFLDAETAPGVEEQEAVYRRLFEGFAGRPVVVRTLDAGADKPLKFVAFDDEPNPALGVRGYRTATKFPELLGAQLTAIARAAAATGAQVQVMAPMVATAVEARRFVTAAHEHGIASAGVMIEVPAAALRARELLAVSDFVSIGTNDLSQYTFAADRMLGALGELLDPWQPALLQLVALVAHAGAETGKPVGICGEAAADPVLAQVFAGMGVTSLSMAPPAVAAVRAGLRTRTLAECRDAAERVLTATTPEQARAVLG</sequence>
<dbReference type="Pfam" id="PF00391">
    <property type="entry name" value="PEP-utilizers"/>
    <property type="match status" value="1"/>
</dbReference>
<dbReference type="GO" id="GO:0009401">
    <property type="term" value="P:phosphoenolpyruvate-dependent sugar phosphotransferase system"/>
    <property type="evidence" value="ECO:0007669"/>
    <property type="project" value="UniProtKB-KW"/>
</dbReference>
<keyword evidence="10 17" id="KW-0762">Sugar transport</keyword>
<keyword evidence="13 17" id="KW-0479">Metal-binding</keyword>
<dbReference type="InterPro" id="IPR000121">
    <property type="entry name" value="PEP_util_C"/>
</dbReference>
<evidence type="ECO:0000256" key="16">
    <source>
        <dbReference type="ARBA" id="ARBA00033235"/>
    </source>
</evidence>
<evidence type="ECO:0000256" key="14">
    <source>
        <dbReference type="ARBA" id="ARBA00022777"/>
    </source>
</evidence>
<dbReference type="EC" id="2.7.3.9" evidence="6 17"/>
<dbReference type="SUPFAM" id="SSF47831">
    <property type="entry name" value="Enzyme I of the PEP:sugar phosphotransferase system HPr-binding (sub)domain"/>
    <property type="match status" value="1"/>
</dbReference>
<dbReference type="PIRSF" id="PIRSF000732">
    <property type="entry name" value="PTS_enzyme_I"/>
    <property type="match status" value="1"/>
</dbReference>
<evidence type="ECO:0000259" key="23">
    <source>
        <dbReference type="Pfam" id="PF02896"/>
    </source>
</evidence>
<dbReference type="PANTHER" id="PTHR46244:SF3">
    <property type="entry name" value="PHOSPHOENOLPYRUVATE-PROTEIN PHOSPHOTRANSFERASE"/>
    <property type="match status" value="1"/>
</dbReference>
<evidence type="ECO:0000256" key="11">
    <source>
        <dbReference type="ARBA" id="ARBA00022679"/>
    </source>
</evidence>
<dbReference type="SUPFAM" id="SSF52009">
    <property type="entry name" value="Phosphohistidine domain"/>
    <property type="match status" value="1"/>
</dbReference>